<feature type="transmembrane region" description="Helical" evidence="6">
    <location>
        <begin position="92"/>
        <end position="109"/>
    </location>
</feature>
<evidence type="ECO:0000256" key="3">
    <source>
        <dbReference type="ARBA" id="ARBA00022692"/>
    </source>
</evidence>
<organism evidence="7 8">
    <name type="scientific">Roseibium polysiphoniae</name>
    <dbReference type="NCBI Taxonomy" id="2571221"/>
    <lineage>
        <taxon>Bacteria</taxon>
        <taxon>Pseudomonadati</taxon>
        <taxon>Pseudomonadota</taxon>
        <taxon>Alphaproteobacteria</taxon>
        <taxon>Hyphomicrobiales</taxon>
        <taxon>Stappiaceae</taxon>
        <taxon>Roseibium</taxon>
    </lineage>
</organism>
<evidence type="ECO:0000313" key="8">
    <source>
        <dbReference type="Proteomes" id="UP000705379"/>
    </source>
</evidence>
<evidence type="ECO:0000256" key="5">
    <source>
        <dbReference type="ARBA" id="ARBA00023136"/>
    </source>
</evidence>
<comment type="caution">
    <text evidence="7">The sequence shown here is derived from an EMBL/GenBank/DDBJ whole genome shotgun (WGS) entry which is preliminary data.</text>
</comment>
<accession>A0A944CEX0</accession>
<keyword evidence="5 6" id="KW-0472">Membrane</keyword>
<dbReference type="GO" id="GO:0005886">
    <property type="term" value="C:plasma membrane"/>
    <property type="evidence" value="ECO:0007669"/>
    <property type="project" value="UniProtKB-ARBA"/>
</dbReference>
<dbReference type="EMBL" id="QTKU01000004">
    <property type="protein sequence ID" value="MBS8261583.1"/>
    <property type="molecule type" value="Genomic_DNA"/>
</dbReference>
<reference evidence="7" key="1">
    <citation type="submission" date="2018-08" db="EMBL/GenBank/DDBJ databases">
        <authorList>
            <person name="Jin W."/>
            <person name="Wang H."/>
            <person name="Yang Y."/>
            <person name="Li M."/>
            <person name="Liu J."/>
        </authorList>
    </citation>
    <scope>NUCLEOTIDE SEQUENCE</scope>
    <source>
        <strain evidence="7">AESS21</strain>
    </source>
</reference>
<evidence type="ECO:0000256" key="1">
    <source>
        <dbReference type="ARBA" id="ARBA00004141"/>
    </source>
</evidence>
<evidence type="ECO:0000256" key="6">
    <source>
        <dbReference type="SAM" id="Phobius"/>
    </source>
</evidence>
<sequence>MISLYLPGQSWLHRCPVRLKLLCLALASLVIFPISDPRLLGVALIIVVGLYGSLGPQGLRQLKALKPLVSLVVIIFLLHIVAASWLEGVTAVLRLVVMVLLANLVSITTRMDDMMEAVMPLFAPLKVFGMSPRKPALAVTLVLRFAPVLLSVYSSLREAYQARSGRRTSWRLMAPFLLQSVAMSENVAEALSARGGASGLRQVKA</sequence>
<comment type="subcellular location">
    <subcellularLocation>
        <location evidence="1">Membrane</location>
        <topology evidence="1">Multi-pass membrane protein</topology>
    </subcellularLocation>
</comment>
<protein>
    <submittedName>
        <fullName evidence="7">Energy-coupling factor transporter transmembrane protein EcfT</fullName>
    </submittedName>
</protein>
<reference evidence="7" key="2">
    <citation type="journal article" date="2021" name="Microorganisms">
        <title>Bacterial Dimethylsulfoniopropionate Biosynthesis in the East China Sea.</title>
        <authorList>
            <person name="Liu J."/>
            <person name="Zhang Y."/>
            <person name="Liu J."/>
            <person name="Zhong H."/>
            <person name="Williams B.T."/>
            <person name="Zheng Y."/>
            <person name="Curson A.R.J."/>
            <person name="Sun C."/>
            <person name="Sun H."/>
            <person name="Song D."/>
            <person name="Wagner Mackenzie B."/>
            <person name="Bermejo Martinez A."/>
            <person name="Todd J.D."/>
            <person name="Zhang X.H."/>
        </authorList>
    </citation>
    <scope>NUCLEOTIDE SEQUENCE</scope>
    <source>
        <strain evidence="7">AESS21</strain>
    </source>
</reference>
<keyword evidence="4 6" id="KW-1133">Transmembrane helix</keyword>
<feature type="transmembrane region" description="Helical" evidence="6">
    <location>
        <begin position="40"/>
        <end position="56"/>
    </location>
</feature>
<evidence type="ECO:0000256" key="2">
    <source>
        <dbReference type="ARBA" id="ARBA00008564"/>
    </source>
</evidence>
<dbReference type="AlphaFoldDB" id="A0A944CEX0"/>
<dbReference type="RefSeq" id="WP_213216991.1">
    <property type="nucleotide sequence ID" value="NZ_QTKU01000004.1"/>
</dbReference>
<dbReference type="Pfam" id="PF02361">
    <property type="entry name" value="CbiQ"/>
    <property type="match status" value="1"/>
</dbReference>
<proteinExistence type="inferred from homology"/>
<comment type="similarity">
    <text evidence="2">Belongs to the CbiQ family.</text>
</comment>
<keyword evidence="3 6" id="KW-0812">Transmembrane</keyword>
<feature type="transmembrane region" description="Helical" evidence="6">
    <location>
        <begin position="68"/>
        <end position="86"/>
    </location>
</feature>
<evidence type="ECO:0000256" key="4">
    <source>
        <dbReference type="ARBA" id="ARBA00022989"/>
    </source>
</evidence>
<dbReference type="InterPro" id="IPR003339">
    <property type="entry name" value="ABC/ECF_trnsptr_transmembrane"/>
</dbReference>
<name>A0A944CEX0_9HYPH</name>
<evidence type="ECO:0000313" key="7">
    <source>
        <dbReference type="EMBL" id="MBS8261583.1"/>
    </source>
</evidence>
<dbReference type="Proteomes" id="UP000705379">
    <property type="component" value="Unassembled WGS sequence"/>
</dbReference>
<gene>
    <name evidence="7" type="ORF">DYI23_15260</name>
</gene>
<dbReference type="CDD" id="cd16914">
    <property type="entry name" value="EcfT"/>
    <property type="match status" value="1"/>
</dbReference>